<protein>
    <submittedName>
        <fullName evidence="2">Glucan 1,4-alpha-glucosidase</fullName>
    </submittedName>
</protein>
<dbReference type="EMBL" id="BAFN01000001">
    <property type="protein sequence ID" value="GAN32830.1"/>
    <property type="molecule type" value="Genomic_DNA"/>
</dbReference>
<dbReference type="InterPro" id="IPR017896">
    <property type="entry name" value="4Fe4S_Fe-S-bd"/>
</dbReference>
<keyword evidence="3" id="KW-1185">Reference proteome</keyword>
<dbReference type="PANTHER" id="PTHR31616">
    <property type="entry name" value="TREHALASE"/>
    <property type="match status" value="1"/>
</dbReference>
<dbReference type="RefSeq" id="WP_052562925.1">
    <property type="nucleotide sequence ID" value="NZ_BAFN01000001.1"/>
</dbReference>
<evidence type="ECO:0000259" key="1">
    <source>
        <dbReference type="PROSITE" id="PS51379"/>
    </source>
</evidence>
<proteinExistence type="predicted"/>
<evidence type="ECO:0000313" key="3">
    <source>
        <dbReference type="Proteomes" id="UP000032309"/>
    </source>
</evidence>
<dbReference type="Proteomes" id="UP000032309">
    <property type="component" value="Unassembled WGS sequence"/>
</dbReference>
<name>A0ABQ0JVV6_9BACT</name>
<evidence type="ECO:0000313" key="2">
    <source>
        <dbReference type="EMBL" id="GAN32830.1"/>
    </source>
</evidence>
<dbReference type="Gene3D" id="3.30.70.20">
    <property type="match status" value="1"/>
</dbReference>
<dbReference type="InterPro" id="IPR012341">
    <property type="entry name" value="6hp_glycosidase-like_sf"/>
</dbReference>
<accession>A0ABQ0JVV6</accession>
<feature type="domain" description="4Fe-4S ferredoxin-type" evidence="1">
    <location>
        <begin position="715"/>
        <end position="743"/>
    </location>
</feature>
<dbReference type="PROSITE" id="PS51379">
    <property type="entry name" value="4FE4S_FER_2"/>
    <property type="match status" value="1"/>
</dbReference>
<reference evidence="3" key="1">
    <citation type="journal article" date="2015" name="Genome Announc.">
        <title>Draft Genome Sequence of an Anaerobic Ammonium-Oxidizing Bacterium, "Candidatus Brocadia sinica".</title>
        <authorList>
            <person name="Oshiki M."/>
            <person name="Shinyako-Hata K."/>
            <person name="Satoh H."/>
            <person name="Okabe S."/>
        </authorList>
    </citation>
    <scope>NUCLEOTIDE SEQUENCE [LARGE SCALE GENOMIC DNA]</scope>
    <source>
        <strain evidence="3">JPN1</strain>
    </source>
</reference>
<dbReference type="Gene3D" id="1.50.10.10">
    <property type="match status" value="1"/>
</dbReference>
<dbReference type="SUPFAM" id="SSF48208">
    <property type="entry name" value="Six-hairpin glycosidases"/>
    <property type="match status" value="1"/>
</dbReference>
<dbReference type="Pfam" id="PF00723">
    <property type="entry name" value="Glyco_hydro_15"/>
    <property type="match status" value="1"/>
</dbReference>
<sequence>MPRDIPVGNGSLLVAFDADYTIRDLYYPRVGKENHALGNPSRFGVWTREGYSWINARDWKLSLGYQKETLVTNVRAFHENLGLQLASNDVVDFEKNIYMRKVTVRNLKDKERDVRLFFHQDLSVMENEIGDTVFYDAKLNCLIHYKGPRYFLVNCSAGDVWGVREYATGIKRHRGAEGTWRDAEDGILERNPIAQGSVDSTIGIPLKIPSLGESVVYYWITAGRNYGEVDALNDIILSEKPQKIIDRTASYWRHWVNKEEFNFGNLPTDVVDLFKRSLLILMTQIDSGGAIIAANDSDIRQYAKDTYSYMWPRDGALVSHALMKAGYTNACRNFFNFCANVITPYNFCASVMVENGFLLHKYNPDGSFGSSWHPWVKGEEIHVPIQEDETALLLWVLWQYYNLYRKIDEIRPLYHSFIEKAADFLVSYRDEQTGLPLPSYDLWEERRGILSFTTATVYGGLMAAANLSDIFYHTEKATLYRQTATQIKKAIDQHLYSEKHKRFLRMIYPKEDGEYEIDATIDASLYGMFAFGVYDSNDIKIQNTMGAIEEVLWIKTKIGGIARYEYDQYQRVGNDDTIPGNPWIICTMWLAQYYASTAKSVEDLERVVNYLRWAVSRALPSGVLAEQINPYTGEPISVSPLTWSHATVVQTVMDYLEKLQELHTCDRCGRSIFRYDRAGRQQVKKHSPTQGGEISDQEQIQYLDQASLKKGSDNIHVSVDQKQCVGCGICVEKSHGVMDVVEDKAKIIAEKAADWDIPPGFEKCCPLGAITVEKK</sequence>
<dbReference type="PANTHER" id="PTHR31616:SF13">
    <property type="entry name" value="GLUCAN 1,4-ALPHA-GLUCOSIDASE"/>
    <property type="match status" value="1"/>
</dbReference>
<dbReference type="SUPFAM" id="SSF54862">
    <property type="entry name" value="4Fe-4S ferredoxins"/>
    <property type="match status" value="1"/>
</dbReference>
<organism evidence="2 3">
    <name type="scientific">Candidatus Brocadia sinica JPN1</name>
    <dbReference type="NCBI Taxonomy" id="1197129"/>
    <lineage>
        <taxon>Bacteria</taxon>
        <taxon>Pseudomonadati</taxon>
        <taxon>Planctomycetota</taxon>
        <taxon>Candidatus Brocadiia</taxon>
        <taxon>Candidatus Brocadiales</taxon>
        <taxon>Candidatus Brocadiaceae</taxon>
        <taxon>Candidatus Brocadia</taxon>
    </lineage>
</organism>
<gene>
    <name evidence="2" type="ORF">BROSI_A1345</name>
</gene>
<comment type="caution">
    <text evidence="2">The sequence shown here is derived from an EMBL/GenBank/DDBJ whole genome shotgun (WGS) entry which is preliminary data.</text>
</comment>
<dbReference type="InterPro" id="IPR011613">
    <property type="entry name" value="GH15-like"/>
</dbReference>
<dbReference type="InterPro" id="IPR008928">
    <property type="entry name" value="6-hairpin_glycosidase_sf"/>
</dbReference>